<evidence type="ECO:0000313" key="3">
    <source>
        <dbReference type="Proteomes" id="UP000827974"/>
    </source>
</evidence>
<protein>
    <submittedName>
        <fullName evidence="2">Uncharacterized protein</fullName>
    </submittedName>
</protein>
<name>A0AAE7XT88_9CAUD</name>
<dbReference type="EMBL" id="MZ443786">
    <property type="protein sequence ID" value="QZE59513.1"/>
    <property type="molecule type" value="Genomic_DNA"/>
</dbReference>
<reference evidence="2 3" key="1">
    <citation type="submission" date="2021-06" db="EMBL/GenBank/DDBJ databases">
        <title>Complete genome sequence of Erwinia phage pEa_SNUABM_2.</title>
        <authorList>
            <person name="Kim S.G."/>
            <person name="Park S.C."/>
        </authorList>
    </citation>
    <scope>NUCLEOTIDE SEQUENCE [LARGE SCALE GENOMIC DNA]</scope>
</reference>
<dbReference type="Proteomes" id="UP000827974">
    <property type="component" value="Segment"/>
</dbReference>
<keyword evidence="1" id="KW-0812">Transmembrane</keyword>
<evidence type="ECO:0000313" key="2">
    <source>
        <dbReference type="EMBL" id="QZE59513.1"/>
    </source>
</evidence>
<accession>A0AAE7XT88</accession>
<feature type="transmembrane region" description="Helical" evidence="1">
    <location>
        <begin position="6"/>
        <end position="28"/>
    </location>
</feature>
<organism evidence="2 3">
    <name type="scientific">Erwinia phage pEa_SNUABM_2</name>
    <dbReference type="NCBI Taxonomy" id="2869547"/>
    <lineage>
        <taxon>Viruses</taxon>
        <taxon>Duplodnaviria</taxon>
        <taxon>Heunggongvirae</taxon>
        <taxon>Uroviricota</taxon>
        <taxon>Caudoviricetes</taxon>
        <taxon>Alexandravirus</taxon>
        <taxon>Alexandravirus SNUABM2</taxon>
    </lineage>
</organism>
<gene>
    <name evidence="2" type="ORF">pEaSNUABM2_00269</name>
</gene>
<proteinExistence type="predicted"/>
<keyword evidence="1" id="KW-0472">Membrane</keyword>
<keyword evidence="3" id="KW-1185">Reference proteome</keyword>
<evidence type="ECO:0000256" key="1">
    <source>
        <dbReference type="SAM" id="Phobius"/>
    </source>
</evidence>
<keyword evidence="1" id="KW-1133">Transmembrane helix</keyword>
<sequence>MINWPVVLCGLFPLIACYITIPWFRVAVNRRLTFKAFDYDALDEILTDGMPEKLSITCLQAVYRVNTPAHSHVDIYAHKDNVAVVRMLVDPNFPIARCFHDVLNANINAFALKSHRPPALIINQCIYPVVEYEYDDTYLLIYVKHK</sequence>